<dbReference type="PROSITE" id="PS00099">
    <property type="entry name" value="THIOLASE_3"/>
    <property type="match status" value="1"/>
</dbReference>
<proteinExistence type="inferred from homology"/>
<dbReference type="EMBL" id="AP021875">
    <property type="protein sequence ID" value="BBO73098.1"/>
    <property type="molecule type" value="Genomic_DNA"/>
</dbReference>
<gene>
    <name evidence="8" type="ORF">DSCW_05150</name>
</gene>
<feature type="active site" description="Acyl-thioester intermediate" evidence="4">
    <location>
        <position position="96"/>
    </location>
</feature>
<dbReference type="PANTHER" id="PTHR18919">
    <property type="entry name" value="ACETYL-COA C-ACYLTRANSFERASE"/>
    <property type="match status" value="1"/>
</dbReference>
<dbReference type="SUPFAM" id="SSF53901">
    <property type="entry name" value="Thiolase-like"/>
    <property type="match status" value="2"/>
</dbReference>
<comment type="similarity">
    <text evidence="1 5">Belongs to the thiolase-like superfamily. Thiolase family.</text>
</comment>
<dbReference type="InterPro" id="IPR016039">
    <property type="entry name" value="Thiolase-like"/>
</dbReference>
<evidence type="ECO:0000313" key="9">
    <source>
        <dbReference type="Proteomes" id="UP000427769"/>
    </source>
</evidence>
<evidence type="ECO:0000259" key="7">
    <source>
        <dbReference type="Pfam" id="PF02803"/>
    </source>
</evidence>
<evidence type="ECO:0000256" key="4">
    <source>
        <dbReference type="PIRSR" id="PIRSR000429-1"/>
    </source>
</evidence>
<evidence type="ECO:0000313" key="8">
    <source>
        <dbReference type="EMBL" id="BBO73098.1"/>
    </source>
</evidence>
<organism evidence="8 9">
    <name type="scientific">Desulfosarcina widdelii</name>
    <dbReference type="NCBI Taxonomy" id="947919"/>
    <lineage>
        <taxon>Bacteria</taxon>
        <taxon>Pseudomonadati</taxon>
        <taxon>Thermodesulfobacteriota</taxon>
        <taxon>Desulfobacteria</taxon>
        <taxon>Desulfobacterales</taxon>
        <taxon>Desulfosarcinaceae</taxon>
        <taxon>Desulfosarcina</taxon>
    </lineage>
</organism>
<dbReference type="InterPro" id="IPR002155">
    <property type="entry name" value="Thiolase"/>
</dbReference>
<dbReference type="NCBIfam" id="TIGR01930">
    <property type="entry name" value="AcCoA-C-Actrans"/>
    <property type="match status" value="1"/>
</dbReference>
<feature type="domain" description="Thiolase C-terminal" evidence="7">
    <location>
        <begin position="277"/>
        <end position="397"/>
    </location>
</feature>
<dbReference type="AlphaFoldDB" id="A0A5K7YWV2"/>
<feature type="active site" description="Proton acceptor" evidence="4">
    <location>
        <position position="355"/>
    </location>
</feature>
<dbReference type="PIRSF" id="PIRSF000429">
    <property type="entry name" value="Ac-CoA_Ac_transf"/>
    <property type="match status" value="1"/>
</dbReference>
<keyword evidence="3 5" id="KW-0012">Acyltransferase</keyword>
<evidence type="ECO:0000256" key="1">
    <source>
        <dbReference type="ARBA" id="ARBA00010982"/>
    </source>
</evidence>
<feature type="active site" description="Proton acceptor" evidence="4">
    <location>
        <position position="385"/>
    </location>
</feature>
<name>A0A5K7YWV2_9BACT</name>
<keyword evidence="9" id="KW-1185">Reference proteome</keyword>
<keyword evidence="2 5" id="KW-0808">Transferase</keyword>
<dbReference type="Pfam" id="PF00108">
    <property type="entry name" value="Thiolase_N"/>
    <property type="match status" value="1"/>
</dbReference>
<dbReference type="Gene3D" id="3.40.47.10">
    <property type="match status" value="2"/>
</dbReference>
<dbReference type="InterPro" id="IPR020616">
    <property type="entry name" value="Thiolase_N"/>
</dbReference>
<dbReference type="RefSeq" id="WP_231715654.1">
    <property type="nucleotide sequence ID" value="NZ_AP021875.1"/>
</dbReference>
<feature type="domain" description="Thiolase N-terminal" evidence="6">
    <location>
        <begin position="13"/>
        <end position="269"/>
    </location>
</feature>
<dbReference type="GO" id="GO:0003988">
    <property type="term" value="F:acetyl-CoA C-acyltransferase activity"/>
    <property type="evidence" value="ECO:0007669"/>
    <property type="project" value="UniProtKB-ARBA"/>
</dbReference>
<dbReference type="CDD" id="cd00751">
    <property type="entry name" value="thiolase"/>
    <property type="match status" value="1"/>
</dbReference>
<evidence type="ECO:0000256" key="2">
    <source>
        <dbReference type="ARBA" id="ARBA00022679"/>
    </source>
</evidence>
<reference evidence="8 9" key="1">
    <citation type="submission" date="2019-11" db="EMBL/GenBank/DDBJ databases">
        <title>Comparative genomics of hydrocarbon-degrading Desulfosarcina strains.</title>
        <authorList>
            <person name="Watanabe M."/>
            <person name="Kojima H."/>
            <person name="Fukui M."/>
        </authorList>
    </citation>
    <scope>NUCLEOTIDE SEQUENCE [LARGE SCALE GENOMIC DNA]</scope>
    <source>
        <strain evidence="8 9">PP31</strain>
    </source>
</reference>
<accession>A0A5K7YWV2</accession>
<evidence type="ECO:0000256" key="5">
    <source>
        <dbReference type="RuleBase" id="RU003557"/>
    </source>
</evidence>
<dbReference type="PANTHER" id="PTHR18919:SF107">
    <property type="entry name" value="ACETYL-COA ACETYLTRANSFERASE, CYTOSOLIC"/>
    <property type="match status" value="1"/>
</dbReference>
<sequence>MGEGKEMIQKKAVIVSAVRTPICDFGGGFKNLKAGDLSAIVMREAISRAGIKPSMIDEIIWGCCLQDFDEPNVARCSALKANIPIEVPAFTVQRQCSSGMQAIQNAAQLIRYSEAEIVLCGGVESYSTAPYVFRKGRWGARLMHQTMEDSIWNLLYSGGEIIMGQTAELIAKKYYITREEADEVALRSHNNAENAIITGKFKDEIVPVEIQSGKGKTKVIEQDEHVRFSMTLEDLNKLKPVFEKGGIVTAGNSSGINDGAAALLVTSEDKANKLGLTILGTIGDFAVAGVEPNYMGEGPIPAVRKLLQKSKVSLNDIKLIELNEAFATQYIACEKELGLNRNICNVNGSGVALGHPVGCTGARIVISLIYEMKRREVDLGLATLCAGGGMGTAIFVRRD</sequence>
<dbReference type="Proteomes" id="UP000427769">
    <property type="component" value="Chromosome"/>
</dbReference>
<evidence type="ECO:0000259" key="6">
    <source>
        <dbReference type="Pfam" id="PF00108"/>
    </source>
</evidence>
<protein>
    <submittedName>
        <fullName evidence="8">Acetyl-CoA acetyltransferase</fullName>
    </submittedName>
</protein>
<dbReference type="Pfam" id="PF02803">
    <property type="entry name" value="Thiolase_C"/>
    <property type="match status" value="1"/>
</dbReference>
<dbReference type="InterPro" id="IPR020617">
    <property type="entry name" value="Thiolase_C"/>
</dbReference>
<dbReference type="InterPro" id="IPR020610">
    <property type="entry name" value="Thiolase_AS"/>
</dbReference>
<dbReference type="KEGG" id="dwd:DSCW_05150"/>
<evidence type="ECO:0000256" key="3">
    <source>
        <dbReference type="ARBA" id="ARBA00023315"/>
    </source>
</evidence>
<dbReference type="FunFam" id="3.40.47.10:FF:000010">
    <property type="entry name" value="Acetyl-CoA acetyltransferase (Thiolase)"/>
    <property type="match status" value="1"/>
</dbReference>